<dbReference type="EMBL" id="CP060028">
    <property type="protein sequence ID" value="QND79850.1"/>
    <property type="molecule type" value="Genomic_DNA"/>
</dbReference>
<dbReference type="RefSeq" id="WP_185895157.1">
    <property type="nucleotide sequence ID" value="NZ_CP060028.1"/>
</dbReference>
<reference evidence="2 3" key="1">
    <citation type="submission" date="2020-08" db="EMBL/GenBank/DDBJ databases">
        <title>Streptomycin resistant and MDR strain, P. mexicana.</title>
        <authorList>
            <person name="Ganesh-kumar S."/>
            <person name="Zhe T."/>
            <person name="Yu Z."/>
            <person name="Min Y."/>
        </authorList>
    </citation>
    <scope>NUCLEOTIDE SEQUENCE [LARGE SCALE GENOMIC DNA]</scope>
    <source>
        <strain evidence="2 3">GTZY</strain>
    </source>
</reference>
<evidence type="ECO:0000313" key="3">
    <source>
        <dbReference type="Proteomes" id="UP000515506"/>
    </source>
</evidence>
<name>A0ABX6R9F2_PSEMX</name>
<dbReference type="Gene3D" id="3.30.70.2970">
    <property type="entry name" value="Protein of unknown function (DUF541), domain 2"/>
    <property type="match status" value="1"/>
</dbReference>
<accession>A0ABX6R9F2</accession>
<proteinExistence type="predicted"/>
<dbReference type="Gene3D" id="3.30.110.170">
    <property type="entry name" value="Protein of unknown function (DUF541), domain 1"/>
    <property type="match status" value="1"/>
</dbReference>
<keyword evidence="3" id="KW-1185">Reference proteome</keyword>
<dbReference type="Pfam" id="PF04402">
    <property type="entry name" value="SIMPL"/>
    <property type="match status" value="1"/>
</dbReference>
<protein>
    <submittedName>
        <fullName evidence="2">SIMPL domain-containing protein</fullName>
    </submittedName>
</protein>
<keyword evidence="1" id="KW-0732">Signal</keyword>
<dbReference type="InterPro" id="IPR052022">
    <property type="entry name" value="26kDa_periplasmic_antigen"/>
</dbReference>
<feature type="signal peptide" evidence="1">
    <location>
        <begin position="1"/>
        <end position="18"/>
    </location>
</feature>
<evidence type="ECO:0000313" key="2">
    <source>
        <dbReference type="EMBL" id="QND79850.1"/>
    </source>
</evidence>
<dbReference type="PANTHER" id="PTHR34387:SF1">
    <property type="entry name" value="PERIPLASMIC IMMUNOGENIC PROTEIN"/>
    <property type="match status" value="1"/>
</dbReference>
<feature type="chain" id="PRO_5046326712" evidence="1">
    <location>
        <begin position="19"/>
        <end position="258"/>
    </location>
</feature>
<sequence length="258" mass="28740">MKLRYLLVLALTLSSDLAAQVNAIPPMRHILVYGEAQARAIPDRFKISVNFEAIDMNADAARRRVEENVQQVLGRLKAAGVADGEIVATSMEMGARERYDDRKGEQVFVGTGVKRTVVARFDSQASLKTFLADLRTSKELNVSSVDTELADEAELRKALREKAIESSREKAETIAKAYGARLGGLYSVSDVAPQFQYGVREGSWPSTYEWGRFQDTDGYTLDKVQVTGSRMKRANLESFQTGYVTFTDKIYTVFLLAD</sequence>
<dbReference type="Proteomes" id="UP000515506">
    <property type="component" value="Chromosome"/>
</dbReference>
<gene>
    <name evidence="2" type="ORF">H4W19_16225</name>
</gene>
<dbReference type="InterPro" id="IPR007497">
    <property type="entry name" value="SIMPL/DUF541"/>
</dbReference>
<dbReference type="PANTHER" id="PTHR34387">
    <property type="entry name" value="SLR1258 PROTEIN"/>
    <property type="match status" value="1"/>
</dbReference>
<organism evidence="2 3">
    <name type="scientific">Pseudoxanthomonas mexicana</name>
    <dbReference type="NCBI Taxonomy" id="128785"/>
    <lineage>
        <taxon>Bacteria</taxon>
        <taxon>Pseudomonadati</taxon>
        <taxon>Pseudomonadota</taxon>
        <taxon>Gammaproteobacteria</taxon>
        <taxon>Lysobacterales</taxon>
        <taxon>Lysobacteraceae</taxon>
        <taxon>Pseudoxanthomonas</taxon>
    </lineage>
</organism>
<evidence type="ECO:0000256" key="1">
    <source>
        <dbReference type="SAM" id="SignalP"/>
    </source>
</evidence>